<reference evidence="1 2" key="1">
    <citation type="submission" date="2023-01" db="EMBL/GenBank/DDBJ databases">
        <title>Analysis of 21 Apiospora genomes using comparative genomics revels a genus with tremendous synthesis potential of carbohydrate active enzymes and secondary metabolites.</title>
        <authorList>
            <person name="Sorensen T."/>
        </authorList>
    </citation>
    <scope>NUCLEOTIDE SEQUENCE [LARGE SCALE GENOMIC DNA]</scope>
    <source>
        <strain evidence="1 2">CBS 117206</strain>
    </source>
</reference>
<evidence type="ECO:0000313" key="1">
    <source>
        <dbReference type="EMBL" id="KAK8105138.1"/>
    </source>
</evidence>
<evidence type="ECO:0000313" key="2">
    <source>
        <dbReference type="Proteomes" id="UP001392437"/>
    </source>
</evidence>
<dbReference type="Proteomes" id="UP001392437">
    <property type="component" value="Unassembled WGS sequence"/>
</dbReference>
<sequence length="100" mass="11169">MNYGASSTLTNQKTESVILAILKEALTSQTAELKSEIDTIPCSLRVGPSLIDEGFKVALLTFPSLYSNRFERLPVTTWPEFFVQEFLKILEGPRVDAFPT</sequence>
<dbReference type="EMBL" id="JAQQWP010000008">
    <property type="protein sequence ID" value="KAK8105138.1"/>
    <property type="molecule type" value="Genomic_DNA"/>
</dbReference>
<name>A0AAW0QIT2_9PEZI</name>
<accession>A0AAW0QIT2</accession>
<protein>
    <submittedName>
        <fullName evidence="1">Uncharacterized protein</fullName>
    </submittedName>
</protein>
<dbReference type="AlphaFoldDB" id="A0AAW0QIT2"/>
<proteinExistence type="predicted"/>
<comment type="caution">
    <text evidence="1">The sequence shown here is derived from an EMBL/GenBank/DDBJ whole genome shotgun (WGS) entry which is preliminary data.</text>
</comment>
<organism evidence="1 2">
    <name type="scientific">Apiospora kogelbergensis</name>
    <dbReference type="NCBI Taxonomy" id="1337665"/>
    <lineage>
        <taxon>Eukaryota</taxon>
        <taxon>Fungi</taxon>
        <taxon>Dikarya</taxon>
        <taxon>Ascomycota</taxon>
        <taxon>Pezizomycotina</taxon>
        <taxon>Sordariomycetes</taxon>
        <taxon>Xylariomycetidae</taxon>
        <taxon>Amphisphaeriales</taxon>
        <taxon>Apiosporaceae</taxon>
        <taxon>Apiospora</taxon>
    </lineage>
</organism>
<keyword evidence="2" id="KW-1185">Reference proteome</keyword>
<gene>
    <name evidence="1" type="ORF">PG999_008497</name>
</gene>